<accession>A0A1T5EWI3</accession>
<keyword evidence="1" id="KW-0812">Transmembrane</keyword>
<dbReference type="InterPro" id="IPR045749">
    <property type="entry name" value="DUF6090"/>
</dbReference>
<sequence>MEQNKTGKYLKYAIGEIVLVVIGILIALSINNWNQKLKNRGIEQAYINRLIKEVEKDTSYFKDIKRQFDFKESKIIRVISTWQIDNLRVVDSLQYINDFKSAGDINSWYIEPVTWTQLIQTGELKLIRDKELIDKLFDYYNSIKKVADNFNQYPMSMNIRAREQWTEPFVQEAYENFNNIGDLKIIPNANVFEKIWRNRNKYFNDYAAIAIICKHNKTHMNNLEVSSKNILKILEIYKRTIK</sequence>
<dbReference type="EMBL" id="FUYL01000015">
    <property type="protein sequence ID" value="SKB88070.1"/>
    <property type="molecule type" value="Genomic_DNA"/>
</dbReference>
<keyword evidence="3" id="KW-1185">Reference proteome</keyword>
<reference evidence="3" key="1">
    <citation type="submission" date="2017-02" db="EMBL/GenBank/DDBJ databases">
        <authorList>
            <person name="Varghese N."/>
            <person name="Submissions S."/>
        </authorList>
    </citation>
    <scope>NUCLEOTIDE SEQUENCE [LARGE SCALE GENOMIC DNA]</scope>
    <source>
        <strain evidence="3">DSM 23546</strain>
    </source>
</reference>
<evidence type="ECO:0000256" key="1">
    <source>
        <dbReference type="SAM" id="Phobius"/>
    </source>
</evidence>
<keyword evidence="1" id="KW-1133">Transmembrane helix</keyword>
<dbReference type="AlphaFoldDB" id="A0A1T5EWI3"/>
<dbReference type="Pfam" id="PF19578">
    <property type="entry name" value="DUF6090"/>
    <property type="match status" value="1"/>
</dbReference>
<dbReference type="Proteomes" id="UP000190339">
    <property type="component" value="Unassembled WGS sequence"/>
</dbReference>
<keyword evidence="1" id="KW-0472">Membrane</keyword>
<evidence type="ECO:0000313" key="2">
    <source>
        <dbReference type="EMBL" id="SKB88070.1"/>
    </source>
</evidence>
<protein>
    <submittedName>
        <fullName evidence="2">Uncharacterized protein</fullName>
    </submittedName>
</protein>
<name>A0A1T5EWI3_9FLAO</name>
<organism evidence="2 3">
    <name type="scientific">Maribacter arcticus</name>
    <dbReference type="NCBI Taxonomy" id="561365"/>
    <lineage>
        <taxon>Bacteria</taxon>
        <taxon>Pseudomonadati</taxon>
        <taxon>Bacteroidota</taxon>
        <taxon>Flavobacteriia</taxon>
        <taxon>Flavobacteriales</taxon>
        <taxon>Flavobacteriaceae</taxon>
        <taxon>Maribacter</taxon>
    </lineage>
</organism>
<gene>
    <name evidence="2" type="ORF">SAMN05660866_03737</name>
</gene>
<feature type="transmembrane region" description="Helical" evidence="1">
    <location>
        <begin position="12"/>
        <end position="30"/>
    </location>
</feature>
<evidence type="ECO:0000313" key="3">
    <source>
        <dbReference type="Proteomes" id="UP000190339"/>
    </source>
</evidence>
<dbReference type="STRING" id="561365.SAMN05660866_03737"/>
<proteinExistence type="predicted"/>